<comment type="subcellular location">
    <subcellularLocation>
        <location evidence="1">Membrane</location>
        <topology evidence="1">Multi-pass membrane protein</topology>
    </subcellularLocation>
</comment>
<dbReference type="NCBIfam" id="TIGR01297">
    <property type="entry name" value="CDF"/>
    <property type="match status" value="1"/>
</dbReference>
<dbReference type="AlphaFoldDB" id="A0A939G0I5"/>
<comment type="similarity">
    <text evidence="2">Belongs to the cation diffusion facilitator (CDF) transporter (TC 2.A.4) family.</text>
</comment>
<evidence type="ECO:0000259" key="9">
    <source>
        <dbReference type="Pfam" id="PF16916"/>
    </source>
</evidence>
<dbReference type="InterPro" id="IPR027470">
    <property type="entry name" value="Cation_efflux_CTD"/>
</dbReference>
<evidence type="ECO:0000256" key="6">
    <source>
        <dbReference type="ARBA" id="ARBA00023136"/>
    </source>
</evidence>
<dbReference type="Gene3D" id="1.20.1510.10">
    <property type="entry name" value="Cation efflux protein transmembrane domain"/>
    <property type="match status" value="1"/>
</dbReference>
<gene>
    <name evidence="10" type="ORF">J1C48_10170</name>
</gene>
<evidence type="ECO:0000256" key="7">
    <source>
        <dbReference type="SAM" id="Phobius"/>
    </source>
</evidence>
<protein>
    <submittedName>
        <fullName evidence="10">Cation transporter</fullName>
    </submittedName>
</protein>
<accession>A0A939G0I5</accession>
<dbReference type="Proteomes" id="UP000664122">
    <property type="component" value="Unassembled WGS sequence"/>
</dbReference>
<feature type="domain" description="Cation efflux protein cytoplasmic" evidence="9">
    <location>
        <begin position="237"/>
        <end position="310"/>
    </location>
</feature>
<dbReference type="EMBL" id="JAFMPP010000007">
    <property type="protein sequence ID" value="MBO0662942.1"/>
    <property type="molecule type" value="Genomic_DNA"/>
</dbReference>
<keyword evidence="5 7" id="KW-1133">Transmembrane helix</keyword>
<feature type="transmembrane region" description="Helical" evidence="7">
    <location>
        <begin position="170"/>
        <end position="195"/>
    </location>
</feature>
<dbReference type="InterPro" id="IPR040177">
    <property type="entry name" value="SLC30A9"/>
</dbReference>
<feature type="transmembrane region" description="Helical" evidence="7">
    <location>
        <begin position="126"/>
        <end position="149"/>
    </location>
</feature>
<dbReference type="InterPro" id="IPR058533">
    <property type="entry name" value="Cation_efflux_TM"/>
</dbReference>
<evidence type="ECO:0000256" key="4">
    <source>
        <dbReference type="ARBA" id="ARBA00022692"/>
    </source>
</evidence>
<evidence type="ECO:0000256" key="3">
    <source>
        <dbReference type="ARBA" id="ARBA00022448"/>
    </source>
</evidence>
<feature type="transmembrane region" description="Helical" evidence="7">
    <location>
        <begin position="201"/>
        <end position="223"/>
    </location>
</feature>
<evidence type="ECO:0000256" key="2">
    <source>
        <dbReference type="ARBA" id="ARBA00008114"/>
    </source>
</evidence>
<dbReference type="SUPFAM" id="SSF160240">
    <property type="entry name" value="Cation efflux protein cytoplasmic domain-like"/>
    <property type="match status" value="1"/>
</dbReference>
<keyword evidence="3" id="KW-0813">Transport</keyword>
<keyword evidence="4 7" id="KW-0812">Transmembrane</keyword>
<dbReference type="Pfam" id="PF01545">
    <property type="entry name" value="Cation_efflux"/>
    <property type="match status" value="1"/>
</dbReference>
<comment type="caution">
    <text evidence="10">The sequence shown here is derived from an EMBL/GenBank/DDBJ whole genome shotgun (WGS) entry which is preliminary data.</text>
</comment>
<reference evidence="10" key="1">
    <citation type="submission" date="2021-03" db="EMBL/GenBank/DDBJ databases">
        <title>Whole genome sequence of Jiella sp. CQZ9-1.</title>
        <authorList>
            <person name="Tuo L."/>
        </authorList>
    </citation>
    <scope>NUCLEOTIDE SEQUENCE</scope>
    <source>
        <strain evidence="10">CQZ9-1</strain>
    </source>
</reference>
<dbReference type="Gene3D" id="3.30.70.1350">
    <property type="entry name" value="Cation efflux protein, cytoplasmic domain"/>
    <property type="match status" value="1"/>
</dbReference>
<proteinExistence type="inferred from homology"/>
<dbReference type="Pfam" id="PF16916">
    <property type="entry name" value="ZT_dimer"/>
    <property type="match status" value="1"/>
</dbReference>
<evidence type="ECO:0000313" key="10">
    <source>
        <dbReference type="EMBL" id="MBO0662942.1"/>
    </source>
</evidence>
<dbReference type="SUPFAM" id="SSF161111">
    <property type="entry name" value="Cation efflux protein transmembrane domain-like"/>
    <property type="match status" value="1"/>
</dbReference>
<name>A0A939G0I5_9HYPH</name>
<feature type="transmembrane region" description="Helical" evidence="7">
    <location>
        <begin position="20"/>
        <end position="40"/>
    </location>
</feature>
<feature type="transmembrane region" description="Helical" evidence="7">
    <location>
        <begin position="86"/>
        <end position="106"/>
    </location>
</feature>
<organism evidence="10 11">
    <name type="scientific">Jiella flava</name>
    <dbReference type="NCBI Taxonomy" id="2816857"/>
    <lineage>
        <taxon>Bacteria</taxon>
        <taxon>Pseudomonadati</taxon>
        <taxon>Pseudomonadota</taxon>
        <taxon>Alphaproteobacteria</taxon>
        <taxon>Hyphomicrobiales</taxon>
        <taxon>Aurantimonadaceae</taxon>
        <taxon>Jiella</taxon>
    </lineage>
</organism>
<feature type="domain" description="Cation efflux protein transmembrane" evidence="8">
    <location>
        <begin position="21"/>
        <end position="227"/>
    </location>
</feature>
<keyword evidence="11" id="KW-1185">Reference proteome</keyword>
<dbReference type="InterPro" id="IPR002524">
    <property type="entry name" value="Cation_efflux"/>
</dbReference>
<dbReference type="PANTHER" id="PTHR13414">
    <property type="entry name" value="HUEL-CATION TRANSPORTER"/>
    <property type="match status" value="1"/>
</dbReference>
<sequence length="333" mass="35925">MARSTGRRQKSEDDGSKKAVYAAMFANLAIAVTKFVAAIFSGSSSMLAEGIHSVIDTANEGFLLLGLARSKKPADEKHPFGYGVEVYFWSFVVAILIFALGAGFSIFEGVEGLISGESSGLESPLIALIVLGLAFCIEGYSWTVAFKEFQQRRKGQSFFRDFRDLKDPSVFVVLFEDSAACIGVVIAAIGISLAWATGIAAFDAVGSILIGLLLAVTAILLAIETKGLLIGESAGPELEKTVHDGVKSHPAIEAVNELRTLHLGPNDVLLTMSVDFKDDVPSQDIERAVSEIEARVRDRYPMVKRVFVEVQSRSGHAELARRELRDAEPTAAR</sequence>
<dbReference type="GO" id="GO:0006829">
    <property type="term" value="P:zinc ion transport"/>
    <property type="evidence" value="ECO:0007669"/>
    <property type="project" value="InterPro"/>
</dbReference>
<evidence type="ECO:0000256" key="1">
    <source>
        <dbReference type="ARBA" id="ARBA00004141"/>
    </source>
</evidence>
<dbReference type="PANTHER" id="PTHR13414:SF9">
    <property type="entry name" value="PROTON-COUPLED ZINC ANTIPORTER SLC30A9, MITOCHONDRIAL"/>
    <property type="match status" value="1"/>
</dbReference>
<keyword evidence="6 7" id="KW-0472">Membrane</keyword>
<dbReference type="InterPro" id="IPR036837">
    <property type="entry name" value="Cation_efflux_CTD_sf"/>
</dbReference>
<evidence type="ECO:0000259" key="8">
    <source>
        <dbReference type="Pfam" id="PF01545"/>
    </source>
</evidence>
<dbReference type="RefSeq" id="WP_207257727.1">
    <property type="nucleotide sequence ID" value="NZ_JAFMPP010000007.1"/>
</dbReference>
<dbReference type="GO" id="GO:0016020">
    <property type="term" value="C:membrane"/>
    <property type="evidence" value="ECO:0007669"/>
    <property type="project" value="UniProtKB-SubCell"/>
</dbReference>
<evidence type="ECO:0000256" key="5">
    <source>
        <dbReference type="ARBA" id="ARBA00022989"/>
    </source>
</evidence>
<evidence type="ECO:0000313" key="11">
    <source>
        <dbReference type="Proteomes" id="UP000664122"/>
    </source>
</evidence>
<dbReference type="GO" id="GO:0008324">
    <property type="term" value="F:monoatomic cation transmembrane transporter activity"/>
    <property type="evidence" value="ECO:0007669"/>
    <property type="project" value="InterPro"/>
</dbReference>
<dbReference type="InterPro" id="IPR027469">
    <property type="entry name" value="Cation_efflux_TMD_sf"/>
</dbReference>